<keyword evidence="2" id="KW-1185">Reference proteome</keyword>
<reference evidence="1 2" key="1">
    <citation type="submission" date="2022-10" db="EMBL/GenBank/DDBJ databases">
        <title>Defluviimonas sp. CAU 1641 isolated from mud.</title>
        <authorList>
            <person name="Kim W."/>
        </authorList>
    </citation>
    <scope>NUCLEOTIDE SEQUENCE [LARGE SCALE GENOMIC DNA]</scope>
    <source>
        <strain evidence="1 2">CAU 1641</strain>
    </source>
</reference>
<proteinExistence type="predicted"/>
<name>A0ABT3IXW0_9RHOB</name>
<dbReference type="Proteomes" id="UP001207582">
    <property type="component" value="Unassembled WGS sequence"/>
</dbReference>
<dbReference type="EMBL" id="JAPDOG010000001">
    <property type="protein sequence ID" value="MCW3780277.1"/>
    <property type="molecule type" value="Genomic_DNA"/>
</dbReference>
<evidence type="ECO:0000313" key="2">
    <source>
        <dbReference type="Proteomes" id="UP001207582"/>
    </source>
</evidence>
<sequence length="92" mass="10084">MTVKLTSCVHDAVVRAGLMDALNFLDAKGGSEDARTALILIALDCANDLASNLETADFERVNESDLRKNDTVSVPFMTHKQGIDEFEKRGEQ</sequence>
<dbReference type="RefSeq" id="WP_264770852.1">
    <property type="nucleotide sequence ID" value="NZ_JAPDOG010000001.1"/>
</dbReference>
<protein>
    <submittedName>
        <fullName evidence="1">Uncharacterized protein</fullName>
    </submittedName>
</protein>
<comment type="caution">
    <text evidence="1">The sequence shown here is derived from an EMBL/GenBank/DDBJ whole genome shotgun (WGS) entry which is preliminary data.</text>
</comment>
<organism evidence="1 2">
    <name type="scientific">Defluviimonas salinarum</name>
    <dbReference type="NCBI Taxonomy" id="2992147"/>
    <lineage>
        <taxon>Bacteria</taxon>
        <taxon>Pseudomonadati</taxon>
        <taxon>Pseudomonadota</taxon>
        <taxon>Alphaproteobacteria</taxon>
        <taxon>Rhodobacterales</taxon>
        <taxon>Paracoccaceae</taxon>
        <taxon>Albidovulum</taxon>
    </lineage>
</organism>
<evidence type="ECO:0000313" key="1">
    <source>
        <dbReference type="EMBL" id="MCW3780277.1"/>
    </source>
</evidence>
<accession>A0ABT3IXW0</accession>
<gene>
    <name evidence="1" type="ORF">OM960_01580</name>
</gene>